<reference evidence="1" key="1">
    <citation type="submission" date="2013-07" db="EMBL/GenBank/DDBJ databases">
        <title>Sub-species coevolution in mutualistic symbiosis.</title>
        <authorList>
            <person name="Murfin K."/>
            <person name="Klassen J."/>
            <person name="Lee M."/>
            <person name="Forst S."/>
            <person name="Stock P."/>
            <person name="Goodrich-Blair H."/>
        </authorList>
    </citation>
    <scope>NUCLEOTIDE SEQUENCE [LARGE SCALE GENOMIC DNA]</scope>
    <source>
        <strain evidence="1">Kraussei Becker Underwood</strain>
    </source>
</reference>
<gene>
    <name evidence="1" type="ORF">XBKB1_1060024</name>
</gene>
<evidence type="ECO:0000313" key="1">
    <source>
        <dbReference type="EMBL" id="CDH22302.1"/>
    </source>
</evidence>
<dbReference type="AlphaFoldDB" id="A0A077PP28"/>
<proteinExistence type="predicted"/>
<dbReference type="Proteomes" id="UP000028493">
    <property type="component" value="Unassembled WGS sequence"/>
</dbReference>
<dbReference type="HOGENOM" id="CLU_3399171_0_0_6"/>
<dbReference type="EMBL" id="CBSZ010000009">
    <property type="protein sequence ID" value="CDH22302.1"/>
    <property type="molecule type" value="Genomic_DNA"/>
</dbReference>
<comment type="caution">
    <text evidence="1">The sequence shown here is derived from an EMBL/GenBank/DDBJ whole genome shotgun (WGS) entry which is preliminary data.</text>
</comment>
<sequence length="31" mass="3365">MAVDSYGLPVHFELSGGQVHDIVHAESLVEQ</sequence>
<protein>
    <submittedName>
        <fullName evidence="1">Uncharacterized protein</fullName>
    </submittedName>
</protein>
<organism evidence="1">
    <name type="scientific">Xenorhabdus bovienii str. kraussei Becker Underwood</name>
    <dbReference type="NCBI Taxonomy" id="1398204"/>
    <lineage>
        <taxon>Bacteria</taxon>
        <taxon>Pseudomonadati</taxon>
        <taxon>Pseudomonadota</taxon>
        <taxon>Gammaproteobacteria</taxon>
        <taxon>Enterobacterales</taxon>
        <taxon>Morganellaceae</taxon>
        <taxon>Xenorhabdus</taxon>
    </lineage>
</organism>
<name>A0A077PP28_XENBV</name>
<accession>A0A077PP28</accession>